<dbReference type="Gramene" id="AET5Gv21219200.1">
    <property type="protein sequence ID" value="AET5Gv21219200.1"/>
    <property type="gene ID" value="AET5Gv21219200"/>
</dbReference>
<feature type="transmembrane region" description="Helical" evidence="1">
    <location>
        <begin position="85"/>
        <end position="105"/>
    </location>
</feature>
<feature type="transmembrane region" description="Helical" evidence="1">
    <location>
        <begin position="162"/>
        <end position="188"/>
    </location>
</feature>
<feature type="transmembrane region" description="Helical" evidence="1">
    <location>
        <begin position="53"/>
        <end position="73"/>
    </location>
</feature>
<keyword evidence="1" id="KW-1133">Transmembrane helix</keyword>
<reference evidence="4" key="1">
    <citation type="journal article" date="2014" name="Science">
        <title>Ancient hybridizations among the ancestral genomes of bread wheat.</title>
        <authorList>
            <consortium name="International Wheat Genome Sequencing Consortium,"/>
            <person name="Marcussen T."/>
            <person name="Sandve S.R."/>
            <person name="Heier L."/>
            <person name="Spannagl M."/>
            <person name="Pfeifer M."/>
            <person name="Jakobsen K.S."/>
            <person name="Wulff B.B."/>
            <person name="Steuernagel B."/>
            <person name="Mayer K.F."/>
            <person name="Olsen O.A."/>
        </authorList>
    </citation>
    <scope>NUCLEOTIDE SEQUENCE [LARGE SCALE GENOMIC DNA]</scope>
    <source>
        <strain evidence="4">cv. AL8/78</strain>
    </source>
</reference>
<feature type="transmembrane region" description="Helical" evidence="1">
    <location>
        <begin position="517"/>
        <end position="536"/>
    </location>
</feature>
<dbReference type="InterPro" id="IPR025315">
    <property type="entry name" value="DUF4220"/>
</dbReference>
<feature type="transmembrane region" description="Helical" evidence="1">
    <location>
        <begin position="469"/>
        <end position="488"/>
    </location>
</feature>
<keyword evidence="1" id="KW-0812">Transmembrane</keyword>
<evidence type="ECO:0000313" key="4">
    <source>
        <dbReference type="Proteomes" id="UP000015105"/>
    </source>
</evidence>
<proteinExistence type="predicted"/>
<dbReference type="AlphaFoldDB" id="A0A453MKG3"/>
<reference evidence="3" key="3">
    <citation type="journal article" date="2017" name="Nature">
        <title>Genome sequence of the progenitor of the wheat D genome Aegilops tauschii.</title>
        <authorList>
            <person name="Luo M.C."/>
            <person name="Gu Y.Q."/>
            <person name="Puiu D."/>
            <person name="Wang H."/>
            <person name="Twardziok S.O."/>
            <person name="Deal K.R."/>
            <person name="Huo N."/>
            <person name="Zhu T."/>
            <person name="Wang L."/>
            <person name="Wang Y."/>
            <person name="McGuire P.E."/>
            <person name="Liu S."/>
            <person name="Long H."/>
            <person name="Ramasamy R.K."/>
            <person name="Rodriguez J.C."/>
            <person name="Van S.L."/>
            <person name="Yuan L."/>
            <person name="Wang Z."/>
            <person name="Xia Z."/>
            <person name="Xiao L."/>
            <person name="Anderson O.D."/>
            <person name="Ouyang S."/>
            <person name="Liang Y."/>
            <person name="Zimin A.V."/>
            <person name="Pertea G."/>
            <person name="Qi P."/>
            <person name="Bennetzen J.L."/>
            <person name="Dai X."/>
            <person name="Dawson M.W."/>
            <person name="Muller H.G."/>
            <person name="Kugler K."/>
            <person name="Rivarola-Duarte L."/>
            <person name="Spannagl M."/>
            <person name="Mayer K.F.X."/>
            <person name="Lu F.H."/>
            <person name="Bevan M.W."/>
            <person name="Leroy P."/>
            <person name="Li P."/>
            <person name="You F.M."/>
            <person name="Sun Q."/>
            <person name="Liu Z."/>
            <person name="Lyons E."/>
            <person name="Wicker T."/>
            <person name="Salzberg S.L."/>
            <person name="Devos K.M."/>
            <person name="Dvorak J."/>
        </authorList>
    </citation>
    <scope>NUCLEOTIDE SEQUENCE [LARGE SCALE GENOMIC DNA]</scope>
    <source>
        <strain evidence="3">cv. AL8/78</strain>
    </source>
</reference>
<feature type="domain" description="DUF4220" evidence="2">
    <location>
        <begin position="180"/>
        <end position="486"/>
    </location>
</feature>
<reference evidence="3" key="4">
    <citation type="submission" date="2019-03" db="UniProtKB">
        <authorList>
            <consortium name="EnsemblPlants"/>
        </authorList>
    </citation>
    <scope>IDENTIFICATION</scope>
</reference>
<evidence type="ECO:0000256" key="1">
    <source>
        <dbReference type="SAM" id="Phobius"/>
    </source>
</evidence>
<dbReference type="EnsemblPlants" id="AET5Gv21219200.1">
    <property type="protein sequence ID" value="AET5Gv21219200.1"/>
    <property type="gene ID" value="AET5Gv21219200"/>
</dbReference>
<dbReference type="PANTHER" id="PTHR31325">
    <property type="entry name" value="OS01G0798800 PROTEIN-RELATED"/>
    <property type="match status" value="1"/>
</dbReference>
<dbReference type="Proteomes" id="UP000015105">
    <property type="component" value="Chromosome 5D"/>
</dbReference>
<evidence type="ECO:0000313" key="3">
    <source>
        <dbReference type="EnsemblPlants" id="AET5Gv21219200.1"/>
    </source>
</evidence>
<sequence length="798" mass="90100">LARAQVDMGFLHFNTNSDILHSCVAHDYTDFNTTIFYNLTNSYVAQFNHTSTLLTSIIMFVLAALFFNLNLFSRLSDVSAILDPSVRLFITSALSLFLPVMSYLFSEARNATGGARSKFTDELPLRARLILIWMLLVELLRKKAEEIHMQGYSGTMDRVGRVLLLGSFVFFHLHDAGKRSMLGILWLLCATRLVQRIVFTEVGKRSLAYGVGKNARLITSYMAQVLEEDQMEHRHHSLDGDELLRRCKYAVMEEENLVVQASPDGYRLTSDAAAVTVGKIWGLAEISSLDGDKRLRQLCLSFALFKLLRRRFERLPAMTAAETRSYRELIFKGMRTDIEKETAGASTDTAEALFRLTNDELSFLCEYYHPVVPVVLASPFFLLANYLLLPMLVLVLCLVLIVLCTNGDIGYARDSIKDDNYFTFFSVTTMMTGCLPKIFTSRLVFFSFLDFSITSLLFLMVVYEEVWEFLVLVLSDWFMVSLLCKYAVKPDGRLGRVFHWAIHGITGMRSIMHRPHISFNQLCVVRFCWLAMPFSFSLPVTLPIIPLPAMPVPDQVKLSIMEYLANELHDLHGNPTSLTLSRGGFALADHTDLLPFCESDSVAEVILTWHIATSLFEVMHSTTSDDHAQAQSLSKYCAYLVAIHPELLPEYQESTELVFKDMMLELSGVLGFWRCYFSPCVNTRYNKIMGAPEQPSSMPRNVVKRGAELAKKLEKKARDAKDSGEAVWKLLANLWVELVVYVAPSNDDGCIMGHEKLLVKGGEFITMLWALASHAGISRPADIPRAHVAIERVTDVIV</sequence>
<protein>
    <recommendedName>
        <fullName evidence="2">DUF4220 domain-containing protein</fullName>
    </recommendedName>
</protein>
<dbReference type="InterPro" id="IPR007658">
    <property type="entry name" value="DUF594"/>
</dbReference>
<reference evidence="3" key="5">
    <citation type="journal article" date="2021" name="G3 (Bethesda)">
        <title>Aegilops tauschii genome assembly Aet v5.0 features greater sequence contiguity and improved annotation.</title>
        <authorList>
            <person name="Wang L."/>
            <person name="Zhu T."/>
            <person name="Rodriguez J.C."/>
            <person name="Deal K.R."/>
            <person name="Dubcovsky J."/>
            <person name="McGuire P.E."/>
            <person name="Lux T."/>
            <person name="Spannagl M."/>
            <person name="Mayer K.F.X."/>
            <person name="Baldrich P."/>
            <person name="Meyers B.C."/>
            <person name="Huo N."/>
            <person name="Gu Y.Q."/>
            <person name="Zhou H."/>
            <person name="Devos K.M."/>
            <person name="Bennetzen J.L."/>
            <person name="Unver T."/>
            <person name="Budak H."/>
            <person name="Gulick P.J."/>
            <person name="Galiba G."/>
            <person name="Kalapos B."/>
            <person name="Nelson D.R."/>
            <person name="Li P."/>
            <person name="You F.M."/>
            <person name="Luo M.C."/>
            <person name="Dvorak J."/>
        </authorList>
    </citation>
    <scope>NUCLEOTIDE SEQUENCE [LARGE SCALE GENOMIC DNA]</scope>
    <source>
        <strain evidence="3">cv. AL8/78</strain>
    </source>
</reference>
<organism evidence="3 4">
    <name type="scientific">Aegilops tauschii subsp. strangulata</name>
    <name type="common">Goatgrass</name>
    <dbReference type="NCBI Taxonomy" id="200361"/>
    <lineage>
        <taxon>Eukaryota</taxon>
        <taxon>Viridiplantae</taxon>
        <taxon>Streptophyta</taxon>
        <taxon>Embryophyta</taxon>
        <taxon>Tracheophyta</taxon>
        <taxon>Spermatophyta</taxon>
        <taxon>Magnoliopsida</taxon>
        <taxon>Liliopsida</taxon>
        <taxon>Poales</taxon>
        <taxon>Poaceae</taxon>
        <taxon>BOP clade</taxon>
        <taxon>Pooideae</taxon>
        <taxon>Triticodae</taxon>
        <taxon>Triticeae</taxon>
        <taxon>Triticinae</taxon>
        <taxon>Aegilops</taxon>
    </lineage>
</organism>
<name>A0A453MKG3_AEGTS</name>
<dbReference type="STRING" id="200361.A0A453MKG3"/>
<dbReference type="Pfam" id="PF13968">
    <property type="entry name" value="DUF4220"/>
    <property type="match status" value="1"/>
</dbReference>
<keyword evidence="4" id="KW-1185">Reference proteome</keyword>
<feature type="transmembrane region" description="Helical" evidence="1">
    <location>
        <begin position="380"/>
        <end position="403"/>
    </location>
</feature>
<reference evidence="4" key="2">
    <citation type="journal article" date="2017" name="Nat. Plants">
        <title>The Aegilops tauschii genome reveals multiple impacts of transposons.</title>
        <authorList>
            <person name="Zhao G."/>
            <person name="Zou C."/>
            <person name="Li K."/>
            <person name="Wang K."/>
            <person name="Li T."/>
            <person name="Gao L."/>
            <person name="Zhang X."/>
            <person name="Wang H."/>
            <person name="Yang Z."/>
            <person name="Liu X."/>
            <person name="Jiang W."/>
            <person name="Mao L."/>
            <person name="Kong X."/>
            <person name="Jiao Y."/>
            <person name="Jia J."/>
        </authorList>
    </citation>
    <scope>NUCLEOTIDE SEQUENCE [LARGE SCALE GENOMIC DNA]</scope>
    <source>
        <strain evidence="4">cv. AL8/78</strain>
    </source>
</reference>
<keyword evidence="1" id="KW-0472">Membrane</keyword>
<accession>A0A453MKG3</accession>
<dbReference type="Pfam" id="PF04578">
    <property type="entry name" value="DUF594"/>
    <property type="match status" value="1"/>
</dbReference>
<evidence type="ECO:0000259" key="2">
    <source>
        <dbReference type="Pfam" id="PF13968"/>
    </source>
</evidence>